<dbReference type="EMBL" id="VLKY01000012">
    <property type="protein sequence ID" value="TWI52346.1"/>
    <property type="molecule type" value="Genomic_DNA"/>
</dbReference>
<comment type="caution">
    <text evidence="1">The sequence shown here is derived from an EMBL/GenBank/DDBJ whole genome shotgun (WGS) entry which is preliminary data.</text>
</comment>
<dbReference type="OrthoDB" id="5509296at2"/>
<accession>A0A562Q8J2</accession>
<evidence type="ECO:0000313" key="2">
    <source>
        <dbReference type="Proteomes" id="UP000316905"/>
    </source>
</evidence>
<sequence>MHTSAEIRWFWPSTLPEGLFDWFCHPSPEAHAPGGGQCKTHCYLRDNTQAELGMKYRPGKPEVEVKGLVERTWARLNAEPFAGPVELWSKWTSQRLHLQEQPLIALEKRRWLRLFTTSASTVVELALNADEGLQNPCSVWPTRGCTIELTELRLDGTLVGWTLGLEAFGTLAELPHQLHSLAQHLAAHHPPAFGDAIQGSYPVWLQQFA</sequence>
<proteinExistence type="predicted"/>
<keyword evidence="2" id="KW-1185">Reference proteome</keyword>
<dbReference type="RefSeq" id="WP_145144164.1">
    <property type="nucleotide sequence ID" value="NZ_VLKY01000012.1"/>
</dbReference>
<reference evidence="1 2" key="1">
    <citation type="journal article" date="2015" name="Stand. Genomic Sci.">
        <title>Genomic Encyclopedia of Bacterial and Archaeal Type Strains, Phase III: the genomes of soil and plant-associated and newly described type strains.</title>
        <authorList>
            <person name="Whitman W.B."/>
            <person name="Woyke T."/>
            <person name="Klenk H.P."/>
            <person name="Zhou Y."/>
            <person name="Lilburn T.G."/>
            <person name="Beck B.J."/>
            <person name="De Vos P."/>
            <person name="Vandamme P."/>
            <person name="Eisen J.A."/>
            <person name="Garrity G."/>
            <person name="Hugenholtz P."/>
            <person name="Kyrpides N.C."/>
        </authorList>
    </citation>
    <scope>NUCLEOTIDE SEQUENCE [LARGE SCALE GENOMIC DNA]</scope>
    <source>
        <strain evidence="1 2">CGMCC 1.6858</strain>
    </source>
</reference>
<organism evidence="1 2">
    <name type="scientific">Pseudomonas duriflava</name>
    <dbReference type="NCBI Taxonomy" id="459528"/>
    <lineage>
        <taxon>Bacteria</taxon>
        <taxon>Pseudomonadati</taxon>
        <taxon>Pseudomonadota</taxon>
        <taxon>Gammaproteobacteria</taxon>
        <taxon>Pseudomonadales</taxon>
        <taxon>Pseudomonadaceae</taxon>
        <taxon>Pseudomonas</taxon>
    </lineage>
</organism>
<dbReference type="Proteomes" id="UP000316905">
    <property type="component" value="Unassembled WGS sequence"/>
</dbReference>
<dbReference type="AlphaFoldDB" id="A0A562Q8J2"/>
<gene>
    <name evidence="1" type="ORF">IQ22_03489</name>
</gene>
<name>A0A562Q8J2_9PSED</name>
<protein>
    <submittedName>
        <fullName evidence="1">Uncharacterized protein</fullName>
    </submittedName>
</protein>
<evidence type="ECO:0000313" key="1">
    <source>
        <dbReference type="EMBL" id="TWI52346.1"/>
    </source>
</evidence>